<keyword evidence="3" id="KW-1185">Reference proteome</keyword>
<dbReference type="RefSeq" id="WP_369736433.1">
    <property type="nucleotide sequence ID" value="NZ_JBGEDP010000001.1"/>
</dbReference>
<comment type="caution">
    <text evidence="2">The sequence shown here is derived from an EMBL/GenBank/DDBJ whole genome shotgun (WGS) entry which is preliminary data.</text>
</comment>
<dbReference type="SUPFAM" id="SSF54427">
    <property type="entry name" value="NTF2-like"/>
    <property type="match status" value="1"/>
</dbReference>
<dbReference type="InterPro" id="IPR037401">
    <property type="entry name" value="SnoaL-like"/>
</dbReference>
<dbReference type="Proteomes" id="UP001564760">
    <property type="component" value="Unassembled WGS sequence"/>
</dbReference>
<dbReference type="Gene3D" id="3.10.450.50">
    <property type="match status" value="1"/>
</dbReference>
<dbReference type="InterPro" id="IPR011944">
    <property type="entry name" value="Steroid_delta5-4_isomerase"/>
</dbReference>
<name>A0ABV4BTZ7_9MYCO</name>
<proteinExistence type="predicted"/>
<dbReference type="InterPro" id="IPR032710">
    <property type="entry name" value="NTF2-like_dom_sf"/>
</dbReference>
<organism evidence="2 3">
    <name type="scientific">Mycobacterium servetii</name>
    <dbReference type="NCBI Taxonomy" id="3237418"/>
    <lineage>
        <taxon>Bacteria</taxon>
        <taxon>Bacillati</taxon>
        <taxon>Actinomycetota</taxon>
        <taxon>Actinomycetes</taxon>
        <taxon>Mycobacteriales</taxon>
        <taxon>Mycobacteriaceae</taxon>
        <taxon>Mycobacterium</taxon>
    </lineage>
</organism>
<dbReference type="EMBL" id="JBGEDP010000001">
    <property type="protein sequence ID" value="MEY8013774.1"/>
    <property type="molecule type" value="Genomic_DNA"/>
</dbReference>
<sequence length="157" mass="17897">MADDLSEATRIDRRADEDAIRELLDRQIMGWDTGDPHAYASVFTPDADYVTFLGSHYKGREAIATSYAPLFKKLLRGSRLNTEITQLRFLTPDVALIQANAAVTKGARRRNRRYTRVNTSIAVRTDDGWLLTASQNTTHRRFAEKLMDKLVSRQSHK</sequence>
<dbReference type="NCBIfam" id="TIGR02246">
    <property type="entry name" value="SgcJ/EcaC family oxidoreductase"/>
    <property type="match status" value="1"/>
</dbReference>
<protein>
    <submittedName>
        <fullName evidence="2">SgcJ/EcaC family oxidoreductase</fullName>
    </submittedName>
</protein>
<evidence type="ECO:0000313" key="3">
    <source>
        <dbReference type="Proteomes" id="UP001564760"/>
    </source>
</evidence>
<gene>
    <name evidence="2" type="ORF">AB8998_01235</name>
</gene>
<feature type="domain" description="SnoaL-like" evidence="1">
    <location>
        <begin position="14"/>
        <end position="132"/>
    </location>
</feature>
<dbReference type="Pfam" id="PF13577">
    <property type="entry name" value="SnoaL_4"/>
    <property type="match status" value="1"/>
</dbReference>
<accession>A0ABV4BTZ7</accession>
<evidence type="ECO:0000313" key="2">
    <source>
        <dbReference type="EMBL" id="MEY8013774.1"/>
    </source>
</evidence>
<reference evidence="2 3" key="1">
    <citation type="submission" date="2024-08" db="EMBL/GenBank/DDBJ databases">
        <title>Mycobacterium servetensis sp. nov., a novel rapid-growing mycobacterial species recovered from a human patient in Zaragoza, Spain.</title>
        <authorList>
            <person name="Tristancho-Baro A.I."/>
            <person name="Buenestado-Serrano S."/>
            <person name="Garcia De Viedma D."/>
            <person name="Milagro-Beamonte A."/>
            <person name="Burillo N."/>
            <person name="Sanz S."/>
            <person name="Lopez-Calleja A.I."/>
            <person name="Penas-Utrilla D."/>
            <person name="Guardingo M."/>
            <person name="Garcia M.J."/>
            <person name="Vinuelas-Bayon J."/>
        </authorList>
    </citation>
    <scope>NUCLEOTIDE SEQUENCE [LARGE SCALE GENOMIC DNA]</scope>
    <source>
        <strain evidence="3">HUMS_12744610</strain>
    </source>
</reference>
<evidence type="ECO:0000259" key="1">
    <source>
        <dbReference type="Pfam" id="PF13577"/>
    </source>
</evidence>